<keyword evidence="2" id="KW-0169">Cobalamin biosynthesis</keyword>
<dbReference type="AlphaFoldDB" id="A0A5A7S5Z7"/>
<comment type="caution">
    <text evidence="4">The sequence shown here is derived from an EMBL/GenBank/DDBJ whole genome shotgun (WGS) entry which is preliminary data.</text>
</comment>
<gene>
    <name evidence="4" type="ORF">FOY51_18825</name>
</gene>
<dbReference type="UniPathway" id="UPA00148"/>
<dbReference type="NCBIfam" id="NF005968">
    <property type="entry name" value="PRK08057.1-2"/>
    <property type="match status" value="1"/>
</dbReference>
<dbReference type="GO" id="GO:0009236">
    <property type="term" value="P:cobalamin biosynthetic process"/>
    <property type="evidence" value="ECO:0007669"/>
    <property type="project" value="UniProtKB-UniPathway"/>
</dbReference>
<dbReference type="NCBIfam" id="TIGR00715">
    <property type="entry name" value="precor6x_red"/>
    <property type="match status" value="1"/>
</dbReference>
<evidence type="ECO:0000256" key="2">
    <source>
        <dbReference type="ARBA" id="ARBA00022573"/>
    </source>
</evidence>
<dbReference type="Pfam" id="PF02571">
    <property type="entry name" value="CbiJ"/>
    <property type="match status" value="1"/>
</dbReference>
<dbReference type="OrthoDB" id="5183775at2"/>
<dbReference type="GO" id="GO:0016994">
    <property type="term" value="F:precorrin-6A reductase activity"/>
    <property type="evidence" value="ECO:0007669"/>
    <property type="project" value="InterPro"/>
</dbReference>
<comment type="pathway">
    <text evidence="1">Cofactor biosynthesis; adenosylcobalamin biosynthesis.</text>
</comment>
<keyword evidence="3 4" id="KW-0560">Oxidoreductase</keyword>
<dbReference type="PANTHER" id="PTHR36925">
    <property type="entry name" value="COBALT-PRECORRIN-6A REDUCTASE"/>
    <property type="match status" value="1"/>
</dbReference>
<protein>
    <submittedName>
        <fullName evidence="4">Cobalt-precorrin-6A reductase</fullName>
        <ecNumber evidence="4">1.3.1.106</ecNumber>
    </submittedName>
</protein>
<dbReference type="InterPro" id="IPR003723">
    <property type="entry name" value="Precorrin-6x_reduct"/>
</dbReference>
<dbReference type="EMBL" id="VLNY01000010">
    <property type="protein sequence ID" value="KAA0021306.1"/>
    <property type="molecule type" value="Genomic_DNA"/>
</dbReference>
<evidence type="ECO:0000313" key="5">
    <source>
        <dbReference type="Proteomes" id="UP000322244"/>
    </source>
</evidence>
<keyword evidence="5" id="KW-1185">Reference proteome</keyword>
<evidence type="ECO:0000256" key="3">
    <source>
        <dbReference type="ARBA" id="ARBA00023002"/>
    </source>
</evidence>
<dbReference type="PANTHER" id="PTHR36925:SF1">
    <property type="entry name" value="COBALT-PRECORRIN-6A REDUCTASE"/>
    <property type="match status" value="1"/>
</dbReference>
<sequence>MPVRALILGGTGEARSLATTLAGERGLEIVSSLAGRVRAPQLPPGEVRIGGFGGTAGLQEWLRDNAIDVVVDATHPFAAQVTQHSVDAAAELGLPIVVLRRSPWIEDAGDRWAHVPSVAAAVDALPGLGTRVFSTIGRQSVAAFVDAADIWFLIRAIDPPDGPLPPNAELLLERGPFDVQHEAELLDRHRIDLLLTKNSGGDQTVAKLSAARAAGVRVLMIDRPPLPAGVETVESVAAAHEWLRRLLAS</sequence>
<organism evidence="4 5">
    <name type="scientific">Antrihabitans cavernicola</name>
    <dbReference type="NCBI Taxonomy" id="2495913"/>
    <lineage>
        <taxon>Bacteria</taxon>
        <taxon>Bacillati</taxon>
        <taxon>Actinomycetota</taxon>
        <taxon>Actinomycetes</taxon>
        <taxon>Mycobacteriales</taxon>
        <taxon>Nocardiaceae</taxon>
        <taxon>Antrihabitans</taxon>
    </lineage>
</organism>
<dbReference type="Proteomes" id="UP000322244">
    <property type="component" value="Unassembled WGS sequence"/>
</dbReference>
<accession>A0A5A7S5Z7</accession>
<name>A0A5A7S5Z7_9NOCA</name>
<proteinExistence type="predicted"/>
<evidence type="ECO:0000313" key="4">
    <source>
        <dbReference type="EMBL" id="KAA0021306.1"/>
    </source>
</evidence>
<evidence type="ECO:0000256" key="1">
    <source>
        <dbReference type="ARBA" id="ARBA00004953"/>
    </source>
</evidence>
<reference evidence="4 5" key="1">
    <citation type="submission" date="2019-07" db="EMBL/GenBank/DDBJ databases">
        <title>Rhodococcus cavernicolus sp. nov., isolated from a cave.</title>
        <authorList>
            <person name="Lee S.D."/>
        </authorList>
    </citation>
    <scope>NUCLEOTIDE SEQUENCE [LARGE SCALE GENOMIC DNA]</scope>
    <source>
        <strain evidence="4 5">C1-24</strain>
    </source>
</reference>
<dbReference type="PROSITE" id="PS51014">
    <property type="entry name" value="COBK_CBIJ"/>
    <property type="match status" value="1"/>
</dbReference>
<dbReference type="EC" id="1.3.1.106" evidence="4"/>